<gene>
    <name evidence="2" type="ORF">NCTC12722_01156</name>
</gene>
<name>A0A380W530_AFIFE</name>
<dbReference type="InterPro" id="IPR035923">
    <property type="entry name" value="TT1751-like_sf"/>
</dbReference>
<dbReference type="Pfam" id="PF03625">
    <property type="entry name" value="DUF302"/>
    <property type="match status" value="1"/>
</dbReference>
<feature type="domain" description="DUF302" evidence="1">
    <location>
        <begin position="42"/>
        <end position="103"/>
    </location>
</feature>
<evidence type="ECO:0000259" key="1">
    <source>
        <dbReference type="Pfam" id="PF03625"/>
    </source>
</evidence>
<evidence type="ECO:0000313" key="3">
    <source>
        <dbReference type="Proteomes" id="UP000254343"/>
    </source>
</evidence>
<accession>A0A380W530</accession>
<organism evidence="2 3">
    <name type="scientific">Afipia felis</name>
    <name type="common">Cat scratch disease bacillus</name>
    <dbReference type="NCBI Taxonomy" id="1035"/>
    <lineage>
        <taxon>Bacteria</taxon>
        <taxon>Pseudomonadati</taxon>
        <taxon>Pseudomonadota</taxon>
        <taxon>Alphaproteobacteria</taxon>
        <taxon>Hyphomicrobiales</taxon>
        <taxon>Nitrobacteraceae</taxon>
        <taxon>Afipia</taxon>
    </lineage>
</organism>
<dbReference type="EMBL" id="UIGB01000001">
    <property type="protein sequence ID" value="SUU83976.1"/>
    <property type="molecule type" value="Genomic_DNA"/>
</dbReference>
<protein>
    <submittedName>
        <fullName evidence="2">Uncharacterized conserved protein</fullName>
    </submittedName>
</protein>
<evidence type="ECO:0000313" key="2">
    <source>
        <dbReference type="EMBL" id="SUU83976.1"/>
    </source>
</evidence>
<dbReference type="OrthoDB" id="9799367at2"/>
<proteinExistence type="predicted"/>
<dbReference type="PANTHER" id="PTHR38342">
    <property type="entry name" value="SLR5037 PROTEIN"/>
    <property type="match status" value="1"/>
</dbReference>
<dbReference type="PANTHER" id="PTHR38342:SF2">
    <property type="entry name" value="INNER MEMBRANE OR EXPORTED"/>
    <property type="match status" value="1"/>
</dbReference>
<dbReference type="InterPro" id="IPR005180">
    <property type="entry name" value="DUF302"/>
</dbReference>
<dbReference type="CDD" id="cd14797">
    <property type="entry name" value="DUF302"/>
    <property type="match status" value="1"/>
</dbReference>
<reference evidence="2 3" key="1">
    <citation type="submission" date="2018-06" db="EMBL/GenBank/DDBJ databases">
        <authorList>
            <consortium name="Pathogen Informatics"/>
            <person name="Doyle S."/>
        </authorList>
    </citation>
    <scope>NUCLEOTIDE SEQUENCE [LARGE SCALE GENOMIC DNA]</scope>
    <source>
        <strain evidence="2 3">NCTC12722</strain>
    </source>
</reference>
<sequence>MAAPTQTACDLVTEQSPHTFEITLDRLEIAVRDNGLKVFTRIDHAAAAAGVGLKMPPATVLIVGSPQGGTPLFLQHPTLAIDLPLKMLVWQDQAGQVYLSYNDAAYMSAIFARHGFDAQGEKLRAAAKGLEGKLAAATAAAIK</sequence>
<dbReference type="SUPFAM" id="SSF103247">
    <property type="entry name" value="TT1751-like"/>
    <property type="match status" value="1"/>
</dbReference>
<dbReference type="Proteomes" id="UP000254343">
    <property type="component" value="Unassembled WGS sequence"/>
</dbReference>
<dbReference type="AlphaFoldDB" id="A0A380W530"/>
<dbReference type="Gene3D" id="3.30.310.70">
    <property type="entry name" value="TT1751-like domain"/>
    <property type="match status" value="1"/>
</dbReference>